<keyword evidence="4" id="KW-0560">Oxidoreductase</keyword>
<evidence type="ECO:0000256" key="4">
    <source>
        <dbReference type="ARBA" id="ARBA00023002"/>
    </source>
</evidence>
<dbReference type="InterPro" id="IPR020946">
    <property type="entry name" value="Flavin_mOase-like"/>
</dbReference>
<dbReference type="InterPro" id="IPR036188">
    <property type="entry name" value="FAD/NAD-bd_sf"/>
</dbReference>
<dbReference type="InterPro" id="IPR050346">
    <property type="entry name" value="FMO-like"/>
</dbReference>
<dbReference type="EMBL" id="JAZHXJ010000335">
    <property type="protein sequence ID" value="KAL1864291.1"/>
    <property type="molecule type" value="Genomic_DNA"/>
</dbReference>
<reference evidence="6 7" key="1">
    <citation type="journal article" date="2024" name="Commun. Biol.">
        <title>Comparative genomic analysis of thermophilic fungi reveals convergent evolutionary adaptations and gene losses.</title>
        <authorList>
            <person name="Steindorff A.S."/>
            <person name="Aguilar-Pontes M.V."/>
            <person name="Robinson A.J."/>
            <person name="Andreopoulos B."/>
            <person name="LaButti K."/>
            <person name="Kuo A."/>
            <person name="Mondo S."/>
            <person name="Riley R."/>
            <person name="Otillar R."/>
            <person name="Haridas S."/>
            <person name="Lipzen A."/>
            <person name="Grimwood J."/>
            <person name="Schmutz J."/>
            <person name="Clum A."/>
            <person name="Reid I.D."/>
            <person name="Moisan M.C."/>
            <person name="Butler G."/>
            <person name="Nguyen T.T.M."/>
            <person name="Dewar K."/>
            <person name="Conant G."/>
            <person name="Drula E."/>
            <person name="Henrissat B."/>
            <person name="Hansel C."/>
            <person name="Singer S."/>
            <person name="Hutchinson M.I."/>
            <person name="de Vries R.P."/>
            <person name="Natvig D.O."/>
            <person name="Powell A.J."/>
            <person name="Tsang A."/>
            <person name="Grigoriev I.V."/>
        </authorList>
    </citation>
    <scope>NUCLEOTIDE SEQUENCE [LARGE SCALE GENOMIC DNA]</scope>
    <source>
        <strain evidence="6 7">ATCC 24622</strain>
    </source>
</reference>
<protein>
    <recommendedName>
        <fullName evidence="5">DUF6314 domain-containing protein</fullName>
    </recommendedName>
</protein>
<dbReference type="Pfam" id="PF00743">
    <property type="entry name" value="FMO-like"/>
    <property type="match status" value="1"/>
</dbReference>
<comment type="similarity">
    <text evidence="1">Belongs to the FMO family.</text>
</comment>
<dbReference type="PANTHER" id="PTHR23023">
    <property type="entry name" value="DIMETHYLANILINE MONOOXYGENASE"/>
    <property type="match status" value="1"/>
</dbReference>
<dbReference type="InterPro" id="IPR045632">
    <property type="entry name" value="DUF6314"/>
</dbReference>
<proteinExistence type="inferred from homology"/>
<dbReference type="Proteomes" id="UP001586593">
    <property type="component" value="Unassembled WGS sequence"/>
</dbReference>
<keyword evidence="7" id="KW-1185">Reference proteome</keyword>
<sequence length="764" mass="84953">MAKTVAIVGAGPSGLVAAKTLLHDAPPEQHFRVTIFEARNRVGGLWPASKEDDDNGGGMVHPMMVANQSRHTVQFSDFAWDPRSPQFPRAWQVGRYLHRYLDRYCGDAELRLGARVESARLSDPAAAVDGEHGAAAAWDLVVRLADGKVEERRFDHLLVASGFFGRPFVPSFPSTDPTLPVVHSSQYRSLEGLLGKDGGRGGKILVVGGQMSGVEIAGTIASHLSSATHSPGPSPIRNPEKYAIHHVVPRPAWVFPLYTSPKPESVAPPFVPFDLASYNLSNRPSPLLNTQGHISVEAAQIAHGNYGRVLGTDQAEFSPHLTLRHREFDPPLIAVSDTYMEFVRDGLIEVSLGKLESINGRTATVAPPAKAVDNIAAVVYATGFDSSSSLSFLPESVRRTLRIIPEDRDNTVALAFHGTHHPSIPNLGFVGFYRAPFWGVMEMQARFLTALWSAGGPFSSSLPATMRSALEADRSIERTLALRTDPRASQFPMGDYPFLMQDFASALGIPLRDPFGVTPRLPPSGKPMNILTPPRYHPPTPRNQHQQQEVDEEAEVQSSLRQTHETAMAGLTQARFVARAVFRSLLGTWHLERDLVSRLPSHPSGRFVGTARFLLREGTRDGGHAKAEDDDGSPSPPLEYLYVEEGDFRADNGLTFRATRRYVWRYDEARDKLSVWFTRPDDGRRVDYLFHEVDFIVPATEEDEEEKGEGWEAKAGHLCVEDFYDVHYRFRFRAVHLVDWRLQYTVRGPKKDYTIDGVYRRRTS</sequence>
<keyword evidence="3" id="KW-0274">FAD</keyword>
<dbReference type="Pfam" id="PF19834">
    <property type="entry name" value="DUF6314"/>
    <property type="match status" value="1"/>
</dbReference>
<comment type="caution">
    <text evidence="6">The sequence shown here is derived from an EMBL/GenBank/DDBJ whole genome shotgun (WGS) entry which is preliminary data.</text>
</comment>
<evidence type="ECO:0000313" key="6">
    <source>
        <dbReference type="EMBL" id="KAL1864291.1"/>
    </source>
</evidence>
<evidence type="ECO:0000313" key="7">
    <source>
        <dbReference type="Proteomes" id="UP001586593"/>
    </source>
</evidence>
<keyword evidence="2" id="KW-0285">Flavoprotein</keyword>
<organism evidence="6 7">
    <name type="scientific">Phialemonium thermophilum</name>
    <dbReference type="NCBI Taxonomy" id="223376"/>
    <lineage>
        <taxon>Eukaryota</taxon>
        <taxon>Fungi</taxon>
        <taxon>Dikarya</taxon>
        <taxon>Ascomycota</taxon>
        <taxon>Pezizomycotina</taxon>
        <taxon>Sordariomycetes</taxon>
        <taxon>Sordariomycetidae</taxon>
        <taxon>Cephalothecales</taxon>
        <taxon>Cephalothecaceae</taxon>
        <taxon>Phialemonium</taxon>
    </lineage>
</organism>
<dbReference type="SUPFAM" id="SSF51905">
    <property type="entry name" value="FAD/NAD(P)-binding domain"/>
    <property type="match status" value="1"/>
</dbReference>
<evidence type="ECO:0000256" key="2">
    <source>
        <dbReference type="ARBA" id="ARBA00022630"/>
    </source>
</evidence>
<evidence type="ECO:0000256" key="1">
    <source>
        <dbReference type="ARBA" id="ARBA00009183"/>
    </source>
</evidence>
<accession>A0ABR3WKW2</accession>
<evidence type="ECO:0000256" key="3">
    <source>
        <dbReference type="ARBA" id="ARBA00022827"/>
    </source>
</evidence>
<dbReference type="PRINTS" id="PR00411">
    <property type="entry name" value="PNDRDTASEI"/>
</dbReference>
<feature type="domain" description="DUF6314" evidence="5">
    <location>
        <begin position="585"/>
        <end position="761"/>
    </location>
</feature>
<dbReference type="PRINTS" id="PR00368">
    <property type="entry name" value="FADPNR"/>
</dbReference>
<name>A0ABR3WKW2_9PEZI</name>
<dbReference type="Gene3D" id="3.50.50.60">
    <property type="entry name" value="FAD/NAD(P)-binding domain"/>
    <property type="match status" value="1"/>
</dbReference>
<evidence type="ECO:0000259" key="5">
    <source>
        <dbReference type="Pfam" id="PF19834"/>
    </source>
</evidence>
<gene>
    <name evidence="6" type="ORF">VTK73DRAFT_5965</name>
</gene>